<dbReference type="PROSITE" id="PS50949">
    <property type="entry name" value="HTH_GNTR"/>
    <property type="match status" value="1"/>
</dbReference>
<name>A0AAW5R7J1_9HYPH</name>
<gene>
    <name evidence="5" type="ORF">MUB46_22460</name>
</gene>
<dbReference type="Pfam" id="PF07729">
    <property type="entry name" value="FCD"/>
    <property type="match status" value="1"/>
</dbReference>
<keyword evidence="3" id="KW-0804">Transcription</keyword>
<dbReference type="AlphaFoldDB" id="A0AAW5R7J1"/>
<reference evidence="5 6" key="1">
    <citation type="submission" date="2022-04" db="EMBL/GenBank/DDBJ databases">
        <authorList>
            <person name="Ye Y.-Q."/>
            <person name="Du Z.-J."/>
        </authorList>
    </citation>
    <scope>NUCLEOTIDE SEQUENCE [LARGE SCALE GENOMIC DNA]</scope>
    <source>
        <strain evidence="5 6">A6E488</strain>
    </source>
</reference>
<dbReference type="SUPFAM" id="SSF46785">
    <property type="entry name" value="Winged helix' DNA-binding domain"/>
    <property type="match status" value="1"/>
</dbReference>
<evidence type="ECO:0000259" key="4">
    <source>
        <dbReference type="PROSITE" id="PS50949"/>
    </source>
</evidence>
<keyword evidence="6" id="KW-1185">Reference proteome</keyword>
<keyword evidence="1" id="KW-0805">Transcription regulation</keyword>
<dbReference type="Gene3D" id="1.20.120.530">
    <property type="entry name" value="GntR ligand-binding domain-like"/>
    <property type="match status" value="1"/>
</dbReference>
<evidence type="ECO:0000256" key="3">
    <source>
        <dbReference type="ARBA" id="ARBA00023163"/>
    </source>
</evidence>
<dbReference type="InterPro" id="IPR008920">
    <property type="entry name" value="TF_FadR/GntR_C"/>
</dbReference>
<proteinExistence type="predicted"/>
<evidence type="ECO:0000256" key="1">
    <source>
        <dbReference type="ARBA" id="ARBA00023015"/>
    </source>
</evidence>
<dbReference type="SUPFAM" id="SSF48008">
    <property type="entry name" value="GntR ligand-binding domain-like"/>
    <property type="match status" value="1"/>
</dbReference>
<dbReference type="InterPro" id="IPR036388">
    <property type="entry name" value="WH-like_DNA-bd_sf"/>
</dbReference>
<keyword evidence="2" id="KW-0238">DNA-binding</keyword>
<comment type="caution">
    <text evidence="5">The sequence shown here is derived from an EMBL/GenBank/DDBJ whole genome shotgun (WGS) entry which is preliminary data.</text>
</comment>
<dbReference type="Pfam" id="PF00392">
    <property type="entry name" value="GntR"/>
    <property type="match status" value="1"/>
</dbReference>
<evidence type="ECO:0000313" key="6">
    <source>
        <dbReference type="Proteomes" id="UP001320898"/>
    </source>
</evidence>
<feature type="domain" description="HTH gntR-type" evidence="4">
    <location>
        <begin position="10"/>
        <end position="77"/>
    </location>
</feature>
<dbReference type="SMART" id="SM00345">
    <property type="entry name" value="HTH_GNTR"/>
    <property type="match status" value="1"/>
</dbReference>
<dbReference type="GO" id="GO:0003700">
    <property type="term" value="F:DNA-binding transcription factor activity"/>
    <property type="evidence" value="ECO:0007669"/>
    <property type="project" value="InterPro"/>
</dbReference>
<dbReference type="InterPro" id="IPR036390">
    <property type="entry name" value="WH_DNA-bd_sf"/>
</dbReference>
<evidence type="ECO:0000313" key="5">
    <source>
        <dbReference type="EMBL" id="MCT8974638.1"/>
    </source>
</evidence>
<dbReference type="PANTHER" id="PTHR43537:SF20">
    <property type="entry name" value="HTH-TYPE TRANSCRIPTIONAL REPRESSOR GLAR"/>
    <property type="match status" value="1"/>
</dbReference>
<dbReference type="Gene3D" id="1.10.10.10">
    <property type="entry name" value="Winged helix-like DNA-binding domain superfamily/Winged helix DNA-binding domain"/>
    <property type="match status" value="1"/>
</dbReference>
<dbReference type="Proteomes" id="UP001320898">
    <property type="component" value="Unassembled WGS sequence"/>
</dbReference>
<protein>
    <submittedName>
        <fullName evidence="5">GntR family transcriptional regulator</fullName>
    </submittedName>
</protein>
<organism evidence="5 6">
    <name type="scientific">Microbaculum marinisediminis</name>
    <dbReference type="NCBI Taxonomy" id="2931392"/>
    <lineage>
        <taxon>Bacteria</taxon>
        <taxon>Pseudomonadati</taxon>
        <taxon>Pseudomonadota</taxon>
        <taxon>Alphaproteobacteria</taxon>
        <taxon>Hyphomicrobiales</taxon>
        <taxon>Tepidamorphaceae</taxon>
        <taxon>Microbaculum</taxon>
    </lineage>
</organism>
<evidence type="ECO:0000256" key="2">
    <source>
        <dbReference type="ARBA" id="ARBA00023125"/>
    </source>
</evidence>
<dbReference type="InterPro" id="IPR011711">
    <property type="entry name" value="GntR_C"/>
</dbReference>
<accession>A0AAW5R7J1</accession>
<dbReference type="GO" id="GO:0003677">
    <property type="term" value="F:DNA binding"/>
    <property type="evidence" value="ECO:0007669"/>
    <property type="project" value="UniProtKB-KW"/>
</dbReference>
<dbReference type="EMBL" id="JALIDZ010000013">
    <property type="protein sequence ID" value="MCT8974638.1"/>
    <property type="molecule type" value="Genomic_DNA"/>
</dbReference>
<dbReference type="SMART" id="SM00895">
    <property type="entry name" value="FCD"/>
    <property type="match status" value="1"/>
</dbReference>
<sequence>MTNDVEAKEPTKADATQERMRTDLITGQLKPGLQLKIHELQERYSVSQTTIREVLPKLVHEGLVTSSARKGYAVCRLSLEDLEDLAALRLDLELPAFETSMKQGDVDWEVGVLRAQHLMRKFVAEAGASKRAEHAHGWLEIHAGFHSALIAGCGSERRMQYCRQIFTQSSRYFVVAAKYMQSSDVNLSEHLELGDIALDRDIETGKERLRQHVLQALTNMKRFFEETENGVPG</sequence>
<dbReference type="RefSeq" id="WP_261618223.1">
    <property type="nucleotide sequence ID" value="NZ_JALIDZ010000013.1"/>
</dbReference>
<dbReference type="PANTHER" id="PTHR43537">
    <property type="entry name" value="TRANSCRIPTIONAL REGULATOR, GNTR FAMILY"/>
    <property type="match status" value="1"/>
</dbReference>
<dbReference type="InterPro" id="IPR000524">
    <property type="entry name" value="Tscrpt_reg_HTH_GntR"/>
</dbReference>